<gene>
    <name evidence="2" type="ORF">PMIN01_11536</name>
</gene>
<feature type="region of interest" description="Disordered" evidence="1">
    <location>
        <begin position="1"/>
        <end position="20"/>
    </location>
</feature>
<comment type="caution">
    <text evidence="2">The sequence shown here is derived from an EMBL/GenBank/DDBJ whole genome shotgun (WGS) entry which is preliminary data.</text>
</comment>
<proteinExistence type="predicted"/>
<dbReference type="EMBL" id="WJXW01000014">
    <property type="protein sequence ID" value="KAF9730667.1"/>
    <property type="molecule type" value="Genomic_DNA"/>
</dbReference>
<sequence length="87" mass="9733">METHPEFPTQQTHRGGHTFMHGFSARTNAIIESLMNNIPPSVMPATRGNIPIVAPSVMTENQRKELELDAFGRYALTSRLVGREVRS</sequence>
<evidence type="ECO:0000313" key="2">
    <source>
        <dbReference type="EMBL" id="KAF9730667.1"/>
    </source>
</evidence>
<evidence type="ECO:0000313" key="3">
    <source>
        <dbReference type="Proteomes" id="UP000756921"/>
    </source>
</evidence>
<name>A0A9P6G7R7_9PLEO</name>
<organism evidence="2 3">
    <name type="scientific">Paraphaeosphaeria minitans</name>
    <dbReference type="NCBI Taxonomy" id="565426"/>
    <lineage>
        <taxon>Eukaryota</taxon>
        <taxon>Fungi</taxon>
        <taxon>Dikarya</taxon>
        <taxon>Ascomycota</taxon>
        <taxon>Pezizomycotina</taxon>
        <taxon>Dothideomycetes</taxon>
        <taxon>Pleosporomycetidae</taxon>
        <taxon>Pleosporales</taxon>
        <taxon>Massarineae</taxon>
        <taxon>Didymosphaeriaceae</taxon>
        <taxon>Paraphaeosphaeria</taxon>
    </lineage>
</organism>
<accession>A0A9P6G7R7</accession>
<reference evidence="2" key="1">
    <citation type="journal article" date="2020" name="Mol. Plant Microbe Interact.">
        <title>Genome Sequence of the Biocontrol Agent Coniothyrium minitans strain Conio (IMI 134523).</title>
        <authorList>
            <person name="Patel D."/>
            <person name="Shittu T.A."/>
            <person name="Baroncelli R."/>
            <person name="Muthumeenakshi S."/>
            <person name="Osborne T.H."/>
            <person name="Janganan T.K."/>
            <person name="Sreenivasaprasad S."/>
        </authorList>
    </citation>
    <scope>NUCLEOTIDE SEQUENCE</scope>
    <source>
        <strain evidence="2">Conio</strain>
    </source>
</reference>
<evidence type="ECO:0000256" key="1">
    <source>
        <dbReference type="SAM" id="MobiDB-lite"/>
    </source>
</evidence>
<keyword evidence="3" id="KW-1185">Reference proteome</keyword>
<dbReference type="AlphaFoldDB" id="A0A9P6G7R7"/>
<protein>
    <submittedName>
        <fullName evidence="2">Uncharacterized protein</fullName>
    </submittedName>
</protein>
<dbReference type="OrthoDB" id="5282002at2759"/>
<dbReference type="Proteomes" id="UP000756921">
    <property type="component" value="Unassembled WGS sequence"/>
</dbReference>